<reference evidence="1" key="1">
    <citation type="journal article" date="2023" name="G3 (Bethesda)">
        <title>A reference genome for the long-term kleptoplast-retaining sea slug Elysia crispata morphotype clarki.</title>
        <authorList>
            <person name="Eastman K.E."/>
            <person name="Pendleton A.L."/>
            <person name="Shaikh M.A."/>
            <person name="Suttiyut T."/>
            <person name="Ogas R."/>
            <person name="Tomko P."/>
            <person name="Gavelis G."/>
            <person name="Widhalm J.R."/>
            <person name="Wisecaver J.H."/>
        </authorList>
    </citation>
    <scope>NUCLEOTIDE SEQUENCE</scope>
    <source>
        <strain evidence="1">ECLA1</strain>
    </source>
</reference>
<dbReference type="EMBL" id="JAWDGP010003661">
    <property type="protein sequence ID" value="KAK3772092.1"/>
    <property type="molecule type" value="Genomic_DNA"/>
</dbReference>
<proteinExistence type="predicted"/>
<dbReference type="AlphaFoldDB" id="A0AAE0ZPA0"/>
<name>A0AAE0ZPA0_9GAST</name>
<dbReference type="Proteomes" id="UP001283361">
    <property type="component" value="Unassembled WGS sequence"/>
</dbReference>
<organism evidence="1 2">
    <name type="scientific">Elysia crispata</name>
    <name type="common">lettuce slug</name>
    <dbReference type="NCBI Taxonomy" id="231223"/>
    <lineage>
        <taxon>Eukaryota</taxon>
        <taxon>Metazoa</taxon>
        <taxon>Spiralia</taxon>
        <taxon>Lophotrochozoa</taxon>
        <taxon>Mollusca</taxon>
        <taxon>Gastropoda</taxon>
        <taxon>Heterobranchia</taxon>
        <taxon>Euthyneura</taxon>
        <taxon>Panpulmonata</taxon>
        <taxon>Sacoglossa</taxon>
        <taxon>Placobranchoidea</taxon>
        <taxon>Plakobranchidae</taxon>
        <taxon>Elysia</taxon>
    </lineage>
</organism>
<comment type="caution">
    <text evidence="1">The sequence shown here is derived from an EMBL/GenBank/DDBJ whole genome shotgun (WGS) entry which is preliminary data.</text>
</comment>
<evidence type="ECO:0000313" key="1">
    <source>
        <dbReference type="EMBL" id="KAK3772092.1"/>
    </source>
</evidence>
<keyword evidence="2" id="KW-1185">Reference proteome</keyword>
<gene>
    <name evidence="1" type="ORF">RRG08_067161</name>
</gene>
<sequence>MAYWNPLDTVIQPWLTGYCDPATPTGYCDPAMAYWILHGLLDAVIQPWLTGYCDQPWPTGYCDPAMAYWMTCDPAMILVL</sequence>
<protein>
    <submittedName>
        <fullName evidence="1">Uncharacterized protein</fullName>
    </submittedName>
</protein>
<evidence type="ECO:0000313" key="2">
    <source>
        <dbReference type="Proteomes" id="UP001283361"/>
    </source>
</evidence>
<accession>A0AAE0ZPA0</accession>